<dbReference type="InterPro" id="IPR058489">
    <property type="entry name" value="DUF8176"/>
</dbReference>
<accession>A0ABT6MJF4</accession>
<name>A0ABT6MJF4_9NOCA</name>
<feature type="compositionally biased region" description="Low complexity" evidence="1">
    <location>
        <begin position="224"/>
        <end position="234"/>
    </location>
</feature>
<evidence type="ECO:0000256" key="1">
    <source>
        <dbReference type="SAM" id="MobiDB-lite"/>
    </source>
</evidence>
<keyword evidence="5" id="KW-1185">Reference proteome</keyword>
<feature type="compositionally biased region" description="Basic and acidic residues" evidence="1">
    <location>
        <begin position="94"/>
        <end position="126"/>
    </location>
</feature>
<feature type="region of interest" description="Disordered" evidence="1">
    <location>
        <begin position="1"/>
        <end position="174"/>
    </location>
</feature>
<reference evidence="4 5" key="1">
    <citation type="submission" date="2023-04" db="EMBL/GenBank/DDBJ databases">
        <title>Forest soil microbial communities from Buena Vista Peninsula, Colon Province, Panama.</title>
        <authorList>
            <person name="Bouskill N."/>
        </authorList>
    </citation>
    <scope>NUCLEOTIDE SEQUENCE [LARGE SCALE GENOMIC DNA]</scope>
    <source>
        <strain evidence="4 5">CFH S0262</strain>
    </source>
</reference>
<dbReference type="EMBL" id="JARXVC010000022">
    <property type="protein sequence ID" value="MDH6284447.1"/>
    <property type="molecule type" value="Genomic_DNA"/>
</dbReference>
<feature type="domain" description="DUF8176" evidence="3">
    <location>
        <begin position="234"/>
        <end position="349"/>
    </location>
</feature>
<sequence length="353" mass="37041">MATDNRTEHSLFPDVTEHYEREPAEESAPPQAPPESPGVLESTSITNPAPEQDVPVDGTSVGALPPQVEPIVDSSLPDEFDQMPTWLVAPESPAPERKKREKREKREKGAKREKPEKAAKRGKPENVAKPAMPEQPEQPEKPEKAEKAETAKSEQPQEPEQSEKREGATSGGRRPLLIGGVAVALIAIASAATVIVIGGGDTATEGTPKPAAVAAATTSATSTTSTAPEAAAPAWCADSTADGRSVGRGPGGTSDGPGVIRAFDHAYYVERSGARVASLMVAPNAVPEIQKFIDGVPLGSEHCVTIASTPDPNVFNVDLLLRTPGASEGVIRQRITVAPSPEGFKIAKVEDTQ</sequence>
<organism evidence="4 5">
    <name type="scientific">Prescottella agglutinans</name>
    <dbReference type="NCBI Taxonomy" id="1644129"/>
    <lineage>
        <taxon>Bacteria</taxon>
        <taxon>Bacillati</taxon>
        <taxon>Actinomycetota</taxon>
        <taxon>Actinomycetes</taxon>
        <taxon>Mycobacteriales</taxon>
        <taxon>Nocardiaceae</taxon>
        <taxon>Prescottella</taxon>
    </lineage>
</organism>
<evidence type="ECO:0000256" key="2">
    <source>
        <dbReference type="SAM" id="Phobius"/>
    </source>
</evidence>
<proteinExistence type="predicted"/>
<feature type="compositionally biased region" description="Gly residues" evidence="1">
    <location>
        <begin position="246"/>
        <end position="255"/>
    </location>
</feature>
<feature type="compositionally biased region" description="Basic and acidic residues" evidence="1">
    <location>
        <begin position="1"/>
        <end position="24"/>
    </location>
</feature>
<feature type="compositionally biased region" description="Basic and acidic residues" evidence="1">
    <location>
        <begin position="138"/>
        <end position="152"/>
    </location>
</feature>
<dbReference type="Proteomes" id="UP001160334">
    <property type="component" value="Unassembled WGS sequence"/>
</dbReference>
<protein>
    <recommendedName>
        <fullName evidence="3">DUF8176 domain-containing protein</fullName>
    </recommendedName>
</protein>
<gene>
    <name evidence="4" type="ORF">M2280_005707</name>
</gene>
<dbReference type="Pfam" id="PF26527">
    <property type="entry name" value="DUF8176"/>
    <property type="match status" value="1"/>
</dbReference>
<keyword evidence="2" id="KW-1133">Transmembrane helix</keyword>
<dbReference type="RefSeq" id="WP_280763666.1">
    <property type="nucleotide sequence ID" value="NZ_JARXVC010000022.1"/>
</dbReference>
<evidence type="ECO:0000259" key="3">
    <source>
        <dbReference type="Pfam" id="PF26527"/>
    </source>
</evidence>
<comment type="caution">
    <text evidence="4">The sequence shown here is derived from an EMBL/GenBank/DDBJ whole genome shotgun (WGS) entry which is preliminary data.</text>
</comment>
<keyword evidence="2" id="KW-0812">Transmembrane</keyword>
<evidence type="ECO:0000313" key="5">
    <source>
        <dbReference type="Proteomes" id="UP001160334"/>
    </source>
</evidence>
<feature type="region of interest" description="Disordered" evidence="1">
    <location>
        <begin position="224"/>
        <end position="256"/>
    </location>
</feature>
<feature type="transmembrane region" description="Helical" evidence="2">
    <location>
        <begin position="176"/>
        <end position="200"/>
    </location>
</feature>
<evidence type="ECO:0000313" key="4">
    <source>
        <dbReference type="EMBL" id="MDH6284447.1"/>
    </source>
</evidence>
<keyword evidence="2" id="KW-0472">Membrane</keyword>